<protein>
    <submittedName>
        <fullName evidence="1">Uncharacterized protein</fullName>
    </submittedName>
</protein>
<keyword evidence="2" id="KW-1185">Reference proteome</keyword>
<dbReference type="EMBL" id="JACDUS010000002">
    <property type="protein sequence ID" value="MBA2880443.1"/>
    <property type="molecule type" value="Genomic_DNA"/>
</dbReference>
<gene>
    <name evidence="1" type="ORF">HNR65_000761</name>
</gene>
<name>A0A7W0HJT8_9BACT</name>
<dbReference type="Proteomes" id="UP000525298">
    <property type="component" value="Unassembled WGS sequence"/>
</dbReference>
<sequence length="318" mass="36306">MGAPDLDYFTDIRDVRIYRDHQNHSRWYITPARPVLGRQKDRTPDYSLALYRYLGRKGTSDSGEFRARGVLTFGIERCRKPQILPQIRKELSSRGVSGPEIRSMPVSKTRISLMFAGERAGRTYNTRWTGGALVLPLDARDAEILWDAVTAGQIQVSVSIDETLAGVRKKQDQWEPGTDAQTRVVAVEMDIAAHPDHFQRTDLGAGMKKGYTGLDVFCFDFVENLEENLYAKIVEVAIPTAGRDLVESVTFKANSDYRRRITFKLAKDLDQPYRYRILKIYKDGSKKTGQWRQKTGEALLDITAYQNKTEENQKTEEQ</sequence>
<evidence type="ECO:0000313" key="1">
    <source>
        <dbReference type="EMBL" id="MBA2880443.1"/>
    </source>
</evidence>
<accession>A0A7W0HJT8</accession>
<dbReference type="AlphaFoldDB" id="A0A7W0HJT8"/>
<reference evidence="1 2" key="1">
    <citation type="submission" date="2020-07" db="EMBL/GenBank/DDBJ databases">
        <title>Genomic Encyclopedia of Type Strains, Phase IV (KMG-IV): sequencing the most valuable type-strain genomes for metagenomic binning, comparative biology and taxonomic classification.</title>
        <authorList>
            <person name="Goeker M."/>
        </authorList>
    </citation>
    <scope>NUCLEOTIDE SEQUENCE [LARGE SCALE GENOMIC DNA]</scope>
    <source>
        <strain evidence="1 2">DSM 17721</strain>
    </source>
</reference>
<comment type="caution">
    <text evidence="1">The sequence shown here is derived from an EMBL/GenBank/DDBJ whole genome shotgun (WGS) entry which is preliminary data.</text>
</comment>
<organism evidence="1 2">
    <name type="scientific">Desulfosalsimonas propionicica</name>
    <dbReference type="NCBI Taxonomy" id="332175"/>
    <lineage>
        <taxon>Bacteria</taxon>
        <taxon>Pseudomonadati</taxon>
        <taxon>Thermodesulfobacteriota</taxon>
        <taxon>Desulfobacteria</taxon>
        <taxon>Desulfobacterales</taxon>
        <taxon>Desulfosalsimonadaceae</taxon>
        <taxon>Desulfosalsimonas</taxon>
    </lineage>
</organism>
<evidence type="ECO:0000313" key="2">
    <source>
        <dbReference type="Proteomes" id="UP000525298"/>
    </source>
</evidence>
<proteinExistence type="predicted"/>
<dbReference type="RefSeq" id="WP_181550128.1">
    <property type="nucleotide sequence ID" value="NZ_JACDUS010000002.1"/>
</dbReference>